<dbReference type="Proteomes" id="UP001139089">
    <property type="component" value="Unassembled WGS sequence"/>
</dbReference>
<evidence type="ECO:0000313" key="4">
    <source>
        <dbReference type="Proteomes" id="UP001139089"/>
    </source>
</evidence>
<keyword evidence="2" id="KW-0472">Membrane</keyword>
<dbReference type="EMBL" id="JAJOZR010000008">
    <property type="protein sequence ID" value="MCD7110053.1"/>
    <property type="molecule type" value="Genomic_DNA"/>
</dbReference>
<dbReference type="AlphaFoldDB" id="A0A9X1T7Q8"/>
<sequence length="55" mass="6053">MPENLISLIVMAVVLVIVCGAVGVWTLRSRRRNAATASSGRRDRRETTLERGRAS</sequence>
<evidence type="ECO:0000256" key="1">
    <source>
        <dbReference type="SAM" id="MobiDB-lite"/>
    </source>
</evidence>
<feature type="region of interest" description="Disordered" evidence="1">
    <location>
        <begin position="31"/>
        <end position="55"/>
    </location>
</feature>
<keyword evidence="2" id="KW-0812">Transmembrane</keyword>
<comment type="caution">
    <text evidence="3">The sequence shown here is derived from an EMBL/GenBank/DDBJ whole genome shotgun (WGS) entry which is preliminary data.</text>
</comment>
<proteinExistence type="predicted"/>
<evidence type="ECO:0000256" key="2">
    <source>
        <dbReference type="SAM" id="Phobius"/>
    </source>
</evidence>
<accession>A0A9X1T7Q8</accession>
<dbReference type="RefSeq" id="WP_231815172.1">
    <property type="nucleotide sequence ID" value="NZ_JAJOZR010000008.1"/>
</dbReference>
<evidence type="ECO:0000313" key="3">
    <source>
        <dbReference type="EMBL" id="MCD7110053.1"/>
    </source>
</evidence>
<feature type="compositionally biased region" description="Basic and acidic residues" evidence="1">
    <location>
        <begin position="40"/>
        <end position="55"/>
    </location>
</feature>
<name>A0A9X1T7Q8_9HYPH</name>
<protein>
    <submittedName>
        <fullName evidence="3">Uncharacterized protein</fullName>
    </submittedName>
</protein>
<keyword evidence="4" id="KW-1185">Reference proteome</keyword>
<keyword evidence="2" id="KW-1133">Transmembrane helix</keyword>
<feature type="transmembrane region" description="Helical" evidence="2">
    <location>
        <begin position="6"/>
        <end position="27"/>
    </location>
</feature>
<gene>
    <name evidence="3" type="ORF">LRX75_13500</name>
</gene>
<reference evidence="3" key="1">
    <citation type="submission" date="2021-12" db="EMBL/GenBank/DDBJ databases">
        <authorList>
            <person name="Li Y."/>
        </authorList>
    </citation>
    <scope>NUCLEOTIDE SEQUENCE</scope>
    <source>
        <strain evidence="3">DKSPLA3</strain>
    </source>
</reference>
<organism evidence="3 4">
    <name type="scientific">Rhizobium quercicola</name>
    <dbReference type="NCBI Taxonomy" id="2901226"/>
    <lineage>
        <taxon>Bacteria</taxon>
        <taxon>Pseudomonadati</taxon>
        <taxon>Pseudomonadota</taxon>
        <taxon>Alphaproteobacteria</taxon>
        <taxon>Hyphomicrobiales</taxon>
        <taxon>Rhizobiaceae</taxon>
        <taxon>Rhizobium/Agrobacterium group</taxon>
        <taxon>Rhizobium</taxon>
    </lineage>
</organism>